<name>A0ABV7R2P5_9RHOB</name>
<dbReference type="RefSeq" id="WP_377743587.1">
    <property type="nucleotide sequence ID" value="NZ_JBHRXJ010000004.1"/>
</dbReference>
<keyword evidence="1" id="KW-0812">Transmembrane</keyword>
<proteinExistence type="predicted"/>
<reference evidence="3" key="1">
    <citation type="journal article" date="2019" name="Int. J. Syst. Evol. Microbiol.">
        <title>The Global Catalogue of Microorganisms (GCM) 10K type strain sequencing project: providing services to taxonomists for standard genome sequencing and annotation.</title>
        <authorList>
            <consortium name="The Broad Institute Genomics Platform"/>
            <consortium name="The Broad Institute Genome Sequencing Center for Infectious Disease"/>
            <person name="Wu L."/>
            <person name="Ma J."/>
        </authorList>
    </citation>
    <scope>NUCLEOTIDE SEQUENCE [LARGE SCALE GENOMIC DNA]</scope>
    <source>
        <strain evidence="3">KCTC 42899</strain>
    </source>
</reference>
<evidence type="ECO:0000256" key="1">
    <source>
        <dbReference type="SAM" id="Phobius"/>
    </source>
</evidence>
<gene>
    <name evidence="2" type="ORF">ACFOMH_07300</name>
</gene>
<accession>A0ABV7R2P5</accession>
<dbReference type="Proteomes" id="UP001595721">
    <property type="component" value="Unassembled WGS sequence"/>
</dbReference>
<dbReference type="EMBL" id="JBHRXJ010000004">
    <property type="protein sequence ID" value="MFC3527982.1"/>
    <property type="molecule type" value="Genomic_DNA"/>
</dbReference>
<keyword evidence="3" id="KW-1185">Reference proteome</keyword>
<keyword evidence="1" id="KW-0472">Membrane</keyword>
<feature type="transmembrane region" description="Helical" evidence="1">
    <location>
        <begin position="54"/>
        <end position="73"/>
    </location>
</feature>
<sequence>MVFAGYALILSWAALCGWGAIEVQNGMSGPYLLSGGWPGFAGETARAEEIHLGISWLVGGLACGVFMLAFPTLGPPGWRLRGGWR</sequence>
<comment type="caution">
    <text evidence="2">The sequence shown here is derived from an EMBL/GenBank/DDBJ whole genome shotgun (WGS) entry which is preliminary data.</text>
</comment>
<evidence type="ECO:0000313" key="3">
    <source>
        <dbReference type="Proteomes" id="UP001595721"/>
    </source>
</evidence>
<protein>
    <submittedName>
        <fullName evidence="2">Uncharacterized protein</fullName>
    </submittedName>
</protein>
<organism evidence="2 3">
    <name type="scientific">Paracoccus mangrovi</name>
    <dbReference type="NCBI Taxonomy" id="1715645"/>
    <lineage>
        <taxon>Bacteria</taxon>
        <taxon>Pseudomonadati</taxon>
        <taxon>Pseudomonadota</taxon>
        <taxon>Alphaproteobacteria</taxon>
        <taxon>Rhodobacterales</taxon>
        <taxon>Paracoccaceae</taxon>
        <taxon>Paracoccus</taxon>
    </lineage>
</organism>
<evidence type="ECO:0000313" key="2">
    <source>
        <dbReference type="EMBL" id="MFC3527982.1"/>
    </source>
</evidence>
<keyword evidence="1" id="KW-1133">Transmembrane helix</keyword>